<protein>
    <submittedName>
        <fullName evidence="1">Uncharacterized protein</fullName>
    </submittedName>
</protein>
<keyword evidence="2" id="KW-1185">Reference proteome</keyword>
<dbReference type="RefSeq" id="WP_162848049.1">
    <property type="nucleotide sequence ID" value="NZ_SOBH01000002.1"/>
</dbReference>
<evidence type="ECO:0000313" key="2">
    <source>
        <dbReference type="Proteomes" id="UP000294563"/>
    </source>
</evidence>
<comment type="caution">
    <text evidence="1">The sequence shown here is derived from an EMBL/GenBank/DDBJ whole genome shotgun (WGS) entry which is preliminary data.</text>
</comment>
<accession>A0A4R7LGC6</accession>
<name>A0A4R7LGC6_9RHOB</name>
<dbReference type="EMBL" id="SOBH01000002">
    <property type="protein sequence ID" value="TDT74753.1"/>
    <property type="molecule type" value="Genomic_DNA"/>
</dbReference>
<evidence type="ECO:0000313" key="1">
    <source>
        <dbReference type="EMBL" id="TDT74753.1"/>
    </source>
</evidence>
<dbReference type="Proteomes" id="UP000294563">
    <property type="component" value="Unassembled WGS sequence"/>
</dbReference>
<organism evidence="1 2">
    <name type="scientific">Litoreibacter halocynthiae</name>
    <dbReference type="NCBI Taxonomy" id="1242689"/>
    <lineage>
        <taxon>Bacteria</taxon>
        <taxon>Pseudomonadati</taxon>
        <taxon>Pseudomonadota</taxon>
        <taxon>Alphaproteobacteria</taxon>
        <taxon>Rhodobacterales</taxon>
        <taxon>Roseobacteraceae</taxon>
        <taxon>Litoreibacter</taxon>
    </lineage>
</organism>
<gene>
    <name evidence="1" type="ORF">BDE40_1470</name>
</gene>
<sequence length="49" mass="5556">MTKLLEQMANLLPAPHMALPEDTSAARPTLTRDEVEALFSRELGRQRLH</sequence>
<reference evidence="1 2" key="1">
    <citation type="submission" date="2019-03" db="EMBL/GenBank/DDBJ databases">
        <title>Genomic Encyclopedia of Archaeal and Bacterial Type Strains, Phase II (KMG-II): from individual species to whole genera.</title>
        <authorList>
            <person name="Goeker M."/>
        </authorList>
    </citation>
    <scope>NUCLEOTIDE SEQUENCE [LARGE SCALE GENOMIC DNA]</scope>
    <source>
        <strain evidence="1 2">DSM 29467</strain>
    </source>
</reference>
<dbReference type="AlphaFoldDB" id="A0A4R7LGC6"/>
<proteinExistence type="predicted"/>